<keyword evidence="5" id="KW-1133">Transmembrane helix</keyword>
<evidence type="ECO:0000313" key="8">
    <source>
        <dbReference type="Proteomes" id="UP000011713"/>
    </source>
</evidence>
<dbReference type="InterPro" id="IPR052788">
    <property type="entry name" value="RING-type_E3_ligase_ATL"/>
</dbReference>
<keyword evidence="5" id="KW-0812">Transmembrane</keyword>
<organism evidence="7 8">
    <name type="scientific">Hyaloperonospora arabidopsidis (strain Emoy2)</name>
    <name type="common">Downy mildew agent</name>
    <name type="synonym">Peronospora arabidopsidis</name>
    <dbReference type="NCBI Taxonomy" id="559515"/>
    <lineage>
        <taxon>Eukaryota</taxon>
        <taxon>Sar</taxon>
        <taxon>Stramenopiles</taxon>
        <taxon>Oomycota</taxon>
        <taxon>Peronosporomycetes</taxon>
        <taxon>Peronosporales</taxon>
        <taxon>Peronosporaceae</taxon>
        <taxon>Hyaloperonospora</taxon>
    </lineage>
</organism>
<dbReference type="HOGENOM" id="CLU_081126_0_0_1"/>
<dbReference type="OMA" id="WAFTSVN"/>
<evidence type="ECO:0000256" key="4">
    <source>
        <dbReference type="PROSITE-ProRule" id="PRU00175"/>
    </source>
</evidence>
<feature type="transmembrane region" description="Helical" evidence="5">
    <location>
        <begin position="73"/>
        <end position="94"/>
    </location>
</feature>
<keyword evidence="5" id="KW-0472">Membrane</keyword>
<protein>
    <recommendedName>
        <fullName evidence="6">RING-type domain-containing protein</fullName>
    </recommendedName>
</protein>
<dbReference type="InterPro" id="IPR001841">
    <property type="entry name" value="Znf_RING"/>
</dbReference>
<dbReference type="PANTHER" id="PTHR45798">
    <property type="entry name" value="RING-H2 FINGER PROTEIN ATL61-RELATED-RELATED"/>
    <property type="match status" value="1"/>
</dbReference>
<dbReference type="AlphaFoldDB" id="M4BXP0"/>
<feature type="domain" description="RING-type" evidence="6">
    <location>
        <begin position="214"/>
        <end position="262"/>
    </location>
</feature>
<proteinExistence type="predicted"/>
<evidence type="ECO:0000256" key="3">
    <source>
        <dbReference type="ARBA" id="ARBA00022833"/>
    </source>
</evidence>
<dbReference type="STRING" id="559515.M4BXP0"/>
<evidence type="ECO:0000256" key="5">
    <source>
        <dbReference type="SAM" id="Phobius"/>
    </source>
</evidence>
<keyword evidence="1" id="KW-0479">Metal-binding</keyword>
<dbReference type="EMBL" id="JH598028">
    <property type="status" value="NOT_ANNOTATED_CDS"/>
    <property type="molecule type" value="Genomic_DNA"/>
</dbReference>
<dbReference type="PANTHER" id="PTHR45798:SF97">
    <property type="entry name" value="ALCOHOL-SENSITIVE RING FINGER PROTEIN 1"/>
    <property type="match status" value="1"/>
</dbReference>
<dbReference type="EnsemblProtists" id="HpaT811321">
    <property type="protein sequence ID" value="HpaP811321"/>
    <property type="gene ID" value="HpaG811321"/>
</dbReference>
<dbReference type="Pfam" id="PF13639">
    <property type="entry name" value="zf-RING_2"/>
    <property type="match status" value="1"/>
</dbReference>
<evidence type="ECO:0000256" key="1">
    <source>
        <dbReference type="ARBA" id="ARBA00022723"/>
    </source>
</evidence>
<dbReference type="eggNOG" id="KOG0800">
    <property type="taxonomic scope" value="Eukaryota"/>
</dbReference>
<reference evidence="7" key="2">
    <citation type="submission" date="2015-06" db="UniProtKB">
        <authorList>
            <consortium name="EnsemblProtists"/>
        </authorList>
    </citation>
    <scope>IDENTIFICATION</scope>
    <source>
        <strain evidence="7">Emoy2</strain>
    </source>
</reference>
<keyword evidence="2 4" id="KW-0863">Zinc-finger</keyword>
<name>M4BXP0_HYAAE</name>
<dbReference type="PROSITE" id="PS50089">
    <property type="entry name" value="ZF_RING_2"/>
    <property type="match status" value="1"/>
</dbReference>
<dbReference type="VEuPathDB" id="FungiDB:HpaG811321"/>
<evidence type="ECO:0000313" key="7">
    <source>
        <dbReference type="EnsemblProtists" id="HpaP811321"/>
    </source>
</evidence>
<dbReference type="SUPFAM" id="SSF57850">
    <property type="entry name" value="RING/U-box"/>
    <property type="match status" value="1"/>
</dbReference>
<feature type="transmembrane region" description="Helical" evidence="5">
    <location>
        <begin position="34"/>
        <end position="61"/>
    </location>
</feature>
<evidence type="ECO:0000259" key="6">
    <source>
        <dbReference type="PROSITE" id="PS50089"/>
    </source>
</evidence>
<dbReference type="InParanoid" id="M4BXP0"/>
<accession>M4BXP0</accession>
<dbReference type="SMART" id="SM00184">
    <property type="entry name" value="RING"/>
    <property type="match status" value="1"/>
</dbReference>
<dbReference type="GO" id="GO:0008270">
    <property type="term" value="F:zinc ion binding"/>
    <property type="evidence" value="ECO:0007669"/>
    <property type="project" value="UniProtKB-KW"/>
</dbReference>
<reference evidence="8" key="1">
    <citation type="journal article" date="2010" name="Science">
        <title>Signatures of adaptation to obligate biotrophy in the Hyaloperonospora arabidopsidis genome.</title>
        <authorList>
            <person name="Baxter L."/>
            <person name="Tripathy S."/>
            <person name="Ishaque N."/>
            <person name="Boot N."/>
            <person name="Cabral A."/>
            <person name="Kemen E."/>
            <person name="Thines M."/>
            <person name="Ah-Fong A."/>
            <person name="Anderson R."/>
            <person name="Badejoko W."/>
            <person name="Bittner-Eddy P."/>
            <person name="Boore J.L."/>
            <person name="Chibucos M.C."/>
            <person name="Coates M."/>
            <person name="Dehal P."/>
            <person name="Delehaunty K."/>
            <person name="Dong S."/>
            <person name="Downton P."/>
            <person name="Dumas B."/>
            <person name="Fabro G."/>
            <person name="Fronick C."/>
            <person name="Fuerstenberg S.I."/>
            <person name="Fulton L."/>
            <person name="Gaulin E."/>
            <person name="Govers F."/>
            <person name="Hughes L."/>
            <person name="Humphray S."/>
            <person name="Jiang R.H."/>
            <person name="Judelson H."/>
            <person name="Kamoun S."/>
            <person name="Kyung K."/>
            <person name="Meijer H."/>
            <person name="Minx P."/>
            <person name="Morris P."/>
            <person name="Nelson J."/>
            <person name="Phuntumart V."/>
            <person name="Qutob D."/>
            <person name="Rehmany A."/>
            <person name="Rougon-Cardoso A."/>
            <person name="Ryden P."/>
            <person name="Torto-Alalibo T."/>
            <person name="Studholme D."/>
            <person name="Wang Y."/>
            <person name="Win J."/>
            <person name="Wood J."/>
            <person name="Clifton S.W."/>
            <person name="Rogers J."/>
            <person name="Van den Ackerveken G."/>
            <person name="Jones J.D."/>
            <person name="McDowell J.M."/>
            <person name="Beynon J."/>
            <person name="Tyler B.M."/>
        </authorList>
    </citation>
    <scope>NUCLEOTIDE SEQUENCE [LARGE SCALE GENOMIC DNA]</scope>
    <source>
        <strain evidence="8">Emoy2</strain>
    </source>
</reference>
<dbReference type="Proteomes" id="UP000011713">
    <property type="component" value="Unassembled WGS sequence"/>
</dbReference>
<keyword evidence="3" id="KW-0862">Zinc</keyword>
<keyword evidence="8" id="KW-1185">Reference proteome</keyword>
<dbReference type="Gene3D" id="3.30.40.10">
    <property type="entry name" value="Zinc/RING finger domain, C3HC4 (zinc finger)"/>
    <property type="match status" value="1"/>
</dbReference>
<sequence length="266" mass="30545">MEIGISSLAQSSFLFLHASKQVEKWSKNKGRSRIMFVLINVTDNPWIVALLLFVQVVMPLLQSSAADNEGVSLALNVAVLFLLGLSFLTFWKVARFCCKLYQLRGRHPDMGWLAYFREAYTRVADVAQQREADNYNRATQENMRSETFNRTLRTVQAMPAEEFKTPEELAKASIADLKQRLGRRDVDFTSCVERRELVELLVKYRGGPSNNDTCCICCDEYQTGDVLRLLRKCKHEFHLECLDKWAFTSVNSQRAPSCPLCNQRLE</sequence>
<evidence type="ECO:0000256" key="2">
    <source>
        <dbReference type="ARBA" id="ARBA00022771"/>
    </source>
</evidence>
<dbReference type="InterPro" id="IPR013083">
    <property type="entry name" value="Znf_RING/FYVE/PHD"/>
</dbReference>